<evidence type="ECO:0000313" key="3">
    <source>
        <dbReference type="EMBL" id="MDO6421037.1"/>
    </source>
</evidence>
<dbReference type="EMBL" id="JAUOPB010000001">
    <property type="protein sequence ID" value="MDO6421037.1"/>
    <property type="molecule type" value="Genomic_DNA"/>
</dbReference>
<dbReference type="PANTHER" id="PTHR42901">
    <property type="entry name" value="ALCOHOL DEHYDROGENASE"/>
    <property type="match status" value="1"/>
</dbReference>
<dbReference type="Pfam" id="PF00106">
    <property type="entry name" value="adh_short"/>
    <property type="match status" value="1"/>
</dbReference>
<dbReference type="PANTHER" id="PTHR42901:SF1">
    <property type="entry name" value="ALCOHOL DEHYDROGENASE"/>
    <property type="match status" value="1"/>
</dbReference>
<evidence type="ECO:0000313" key="4">
    <source>
        <dbReference type="Proteomes" id="UP001169760"/>
    </source>
</evidence>
<evidence type="ECO:0000256" key="1">
    <source>
        <dbReference type="ARBA" id="ARBA00006484"/>
    </source>
</evidence>
<dbReference type="InterPro" id="IPR002347">
    <property type="entry name" value="SDR_fam"/>
</dbReference>
<organism evidence="3 4">
    <name type="scientific">Saccharophagus degradans</name>
    <dbReference type="NCBI Taxonomy" id="86304"/>
    <lineage>
        <taxon>Bacteria</taxon>
        <taxon>Pseudomonadati</taxon>
        <taxon>Pseudomonadota</taxon>
        <taxon>Gammaproteobacteria</taxon>
        <taxon>Cellvibrionales</taxon>
        <taxon>Cellvibrionaceae</taxon>
        <taxon>Saccharophagus</taxon>
    </lineage>
</organism>
<sequence>MIDSEFLTQYKPRENSLADKIIVITGAGDGIGRCVAKTCAQHGATVVLLGRTQAKLESVYDEIEAAGHPKPAIYPMNLEGAIEQDFSAMADVLETEFGKIDGLIHNASELGPRTPIANYSAVQWQKIMQVNVNAPFMMTKALLPLLDKSTSASILFTSSSVGAKGRAYWGAYAASKAAIENLVETLADELDGTSKIRVNSLNPGATRTGMRAAAYPAEDPTTVTEPEAIMNRYLFLLGQESELINGQHFDAQPK</sequence>
<comment type="similarity">
    <text evidence="1">Belongs to the short-chain dehydrogenases/reductases (SDR) family.</text>
</comment>
<gene>
    <name evidence="3" type="ORF">Q4521_00980</name>
</gene>
<evidence type="ECO:0000256" key="2">
    <source>
        <dbReference type="ARBA" id="ARBA00023002"/>
    </source>
</evidence>
<comment type="caution">
    <text evidence="3">The sequence shown here is derived from an EMBL/GenBank/DDBJ whole genome shotgun (WGS) entry which is preliminary data.</text>
</comment>
<reference evidence="3" key="1">
    <citation type="submission" date="2023-07" db="EMBL/GenBank/DDBJ databases">
        <title>Genome content predicts the carbon catabolic preferences of heterotrophic bacteria.</title>
        <authorList>
            <person name="Gralka M."/>
        </authorList>
    </citation>
    <scope>NUCLEOTIDE SEQUENCE</scope>
    <source>
        <strain evidence="3">I3M17_2</strain>
    </source>
</reference>
<proteinExistence type="inferred from homology"/>
<dbReference type="PROSITE" id="PS00061">
    <property type="entry name" value="ADH_SHORT"/>
    <property type="match status" value="1"/>
</dbReference>
<dbReference type="AlphaFoldDB" id="A0AAW7X0N5"/>
<dbReference type="NCBIfam" id="NF006509">
    <property type="entry name" value="PRK08945.1"/>
    <property type="match status" value="1"/>
</dbReference>
<dbReference type="InterPro" id="IPR020904">
    <property type="entry name" value="Sc_DH/Rdtase_CS"/>
</dbReference>
<dbReference type="RefSeq" id="WP_216064195.1">
    <property type="nucleotide sequence ID" value="NZ_CP123764.1"/>
</dbReference>
<name>A0AAW7X0N5_9GAMM</name>
<protein>
    <submittedName>
        <fullName evidence="3">YciK family oxidoreductase</fullName>
    </submittedName>
</protein>
<keyword evidence="2" id="KW-0560">Oxidoreductase</keyword>
<dbReference type="GO" id="GO:0016491">
    <property type="term" value="F:oxidoreductase activity"/>
    <property type="evidence" value="ECO:0007669"/>
    <property type="project" value="UniProtKB-KW"/>
</dbReference>
<accession>A0AAW7X0N5</accession>
<dbReference type="Proteomes" id="UP001169760">
    <property type="component" value="Unassembled WGS sequence"/>
</dbReference>